<protein>
    <submittedName>
        <fullName evidence="1">Uncharacterized protein</fullName>
    </submittedName>
</protein>
<proteinExistence type="predicted"/>
<accession>A0A392P0F7</accession>
<sequence>MNKKYDVQANHKPDGCWCGGEKDETVKREIEGGERTTIWRGHRSVKRTTPYFRKSSSLFMQFQEEVLDIAISGRAKFGGNNFRK</sequence>
<dbReference type="EMBL" id="LXQA010056675">
    <property type="protein sequence ID" value="MCI04836.1"/>
    <property type="molecule type" value="Genomic_DNA"/>
</dbReference>
<evidence type="ECO:0000313" key="2">
    <source>
        <dbReference type="Proteomes" id="UP000265520"/>
    </source>
</evidence>
<feature type="non-terminal residue" evidence="1">
    <location>
        <position position="84"/>
    </location>
</feature>
<dbReference type="Proteomes" id="UP000265520">
    <property type="component" value="Unassembled WGS sequence"/>
</dbReference>
<reference evidence="1 2" key="1">
    <citation type="journal article" date="2018" name="Front. Plant Sci.">
        <title>Red Clover (Trifolium pratense) and Zigzag Clover (T. medium) - A Picture of Genomic Similarities and Differences.</title>
        <authorList>
            <person name="Dluhosova J."/>
            <person name="Istvanek J."/>
            <person name="Nedelnik J."/>
            <person name="Repkova J."/>
        </authorList>
    </citation>
    <scope>NUCLEOTIDE SEQUENCE [LARGE SCALE GENOMIC DNA]</scope>
    <source>
        <strain evidence="2">cv. 10/8</strain>
        <tissue evidence="1">Leaf</tissue>
    </source>
</reference>
<gene>
    <name evidence="1" type="ORF">A2U01_0025884</name>
</gene>
<comment type="caution">
    <text evidence="1">The sequence shown here is derived from an EMBL/GenBank/DDBJ whole genome shotgun (WGS) entry which is preliminary data.</text>
</comment>
<evidence type="ECO:0000313" key="1">
    <source>
        <dbReference type="EMBL" id="MCI04836.1"/>
    </source>
</evidence>
<keyword evidence="2" id="KW-1185">Reference proteome</keyword>
<name>A0A392P0F7_9FABA</name>
<organism evidence="1 2">
    <name type="scientific">Trifolium medium</name>
    <dbReference type="NCBI Taxonomy" id="97028"/>
    <lineage>
        <taxon>Eukaryota</taxon>
        <taxon>Viridiplantae</taxon>
        <taxon>Streptophyta</taxon>
        <taxon>Embryophyta</taxon>
        <taxon>Tracheophyta</taxon>
        <taxon>Spermatophyta</taxon>
        <taxon>Magnoliopsida</taxon>
        <taxon>eudicotyledons</taxon>
        <taxon>Gunneridae</taxon>
        <taxon>Pentapetalae</taxon>
        <taxon>rosids</taxon>
        <taxon>fabids</taxon>
        <taxon>Fabales</taxon>
        <taxon>Fabaceae</taxon>
        <taxon>Papilionoideae</taxon>
        <taxon>50 kb inversion clade</taxon>
        <taxon>NPAAA clade</taxon>
        <taxon>Hologalegina</taxon>
        <taxon>IRL clade</taxon>
        <taxon>Trifolieae</taxon>
        <taxon>Trifolium</taxon>
    </lineage>
</organism>
<dbReference type="AlphaFoldDB" id="A0A392P0F7"/>